<dbReference type="InterPro" id="IPR018232">
    <property type="entry name" value="Glyco_hydro_37_CS"/>
</dbReference>
<dbReference type="PRINTS" id="PR00744">
    <property type="entry name" value="GLHYDRLASE37"/>
</dbReference>
<accession>A0ABZ0WCN8</accession>
<dbReference type="InterPro" id="IPR001661">
    <property type="entry name" value="Glyco_hydro_37"/>
</dbReference>
<dbReference type="PANTHER" id="PTHR23403:SF1">
    <property type="entry name" value="TREHALASE"/>
    <property type="match status" value="1"/>
</dbReference>
<dbReference type="EMBL" id="CP139960">
    <property type="protein sequence ID" value="WQD40527.1"/>
    <property type="molecule type" value="Genomic_DNA"/>
</dbReference>
<dbReference type="PROSITE" id="PS00928">
    <property type="entry name" value="TREHALASE_2"/>
    <property type="match status" value="1"/>
</dbReference>
<evidence type="ECO:0000313" key="3">
    <source>
        <dbReference type="EMBL" id="WQD40527.1"/>
    </source>
</evidence>
<reference evidence="3 4" key="1">
    <citation type="submission" date="2023-12" db="EMBL/GenBank/DDBJ databases">
        <title>Genome sequencing and assembly of bacterial species from a model synthetic community.</title>
        <authorList>
            <person name="Hogle S.L."/>
        </authorList>
    </citation>
    <scope>NUCLEOTIDE SEQUENCE [LARGE SCALE GENOMIC DNA]</scope>
    <source>
        <strain evidence="3 4">HAMBI_3031</strain>
    </source>
</reference>
<dbReference type="PANTHER" id="PTHR23403">
    <property type="entry name" value="TREHALASE"/>
    <property type="match status" value="1"/>
</dbReference>
<dbReference type="Proteomes" id="UP001325680">
    <property type="component" value="Chromosome"/>
</dbReference>
<keyword evidence="2 3" id="KW-0326">Glycosidase</keyword>
<dbReference type="GO" id="GO:0016798">
    <property type="term" value="F:hydrolase activity, acting on glycosyl bonds"/>
    <property type="evidence" value="ECO:0007669"/>
    <property type="project" value="UniProtKB-KW"/>
</dbReference>
<evidence type="ECO:0000256" key="2">
    <source>
        <dbReference type="ARBA" id="ARBA00023295"/>
    </source>
</evidence>
<dbReference type="InterPro" id="IPR008928">
    <property type="entry name" value="6-hairpin_glycosidase_sf"/>
</dbReference>
<dbReference type="SUPFAM" id="SSF48208">
    <property type="entry name" value="Six-hairpin glycosidases"/>
    <property type="match status" value="1"/>
</dbReference>
<evidence type="ECO:0000256" key="1">
    <source>
        <dbReference type="ARBA" id="ARBA00022801"/>
    </source>
</evidence>
<keyword evidence="1" id="KW-0378">Hydrolase</keyword>
<keyword evidence="4" id="KW-1185">Reference proteome</keyword>
<dbReference type="Pfam" id="PF01204">
    <property type="entry name" value="Trehalase"/>
    <property type="match status" value="1"/>
</dbReference>
<evidence type="ECO:0000313" key="4">
    <source>
        <dbReference type="Proteomes" id="UP001325680"/>
    </source>
</evidence>
<name>A0ABZ0WCN8_9BACT</name>
<dbReference type="InterPro" id="IPR012341">
    <property type="entry name" value="6hp_glycosidase-like_sf"/>
</dbReference>
<organism evidence="3 4">
    <name type="scientific">Niabella yanshanensis</name>
    <dbReference type="NCBI Taxonomy" id="577386"/>
    <lineage>
        <taxon>Bacteria</taxon>
        <taxon>Pseudomonadati</taxon>
        <taxon>Bacteroidota</taxon>
        <taxon>Chitinophagia</taxon>
        <taxon>Chitinophagales</taxon>
        <taxon>Chitinophagaceae</taxon>
        <taxon>Niabella</taxon>
    </lineage>
</organism>
<dbReference type="Gene3D" id="1.50.10.10">
    <property type="match status" value="1"/>
</dbReference>
<dbReference type="RefSeq" id="WP_114792213.1">
    <property type="nucleotide sequence ID" value="NZ_CP139960.1"/>
</dbReference>
<protein>
    <submittedName>
        <fullName evidence="3">Trehalase family glycosidase</fullName>
    </submittedName>
</protein>
<gene>
    <name evidence="3" type="ORF">U0035_10240</name>
</gene>
<dbReference type="PROSITE" id="PS00927">
    <property type="entry name" value="TREHALASE_1"/>
    <property type="match status" value="1"/>
</dbReference>
<proteinExistence type="predicted"/>
<sequence length="494" mass="55959">MIATDTTSAIGALFADVQAQHVFKDQKTFADAEPLFALPYIAAKYANQKNWPGFDLLAFIRENFFIPTSAEANLSSDAGSICDYIHNLWDSLTRFNNLDKGSLIGLPHPYVAPGGRFNELYYWDSYFTMLGLAESGRLDLVEGMVDNFTYLINSIGFIPNANRTYYLTRSQVPFYSSMVRLLQDKKGDAVLVKYREALEKEYGFWMRGAENLNQQPASLHVVKMEDGALLNRYWDTENTPRPEGYALDIALMNKVPGNKNLYRNLRAACESGWDFSSRWLADGNNLHSICTTEIIPIDLNCMLLHLEQTLLDAYTVSGNGSMRRKYETIVAGRIDAIEKYLWNEADGVYKDYHFLKKQHTVSRSLAMLFPLYVGISSSEHAAQVLAFVRAHLLKEGGLLTTDVATDQQWDAPNGWAPLQWIGYKAALRYGDRDLAGAIRSNWMSNIEYRFAQTGKLMEKYPVMKKYDGKNTGGEYPNQDGFGWTNGVYLKMKNA</sequence>